<feature type="domain" description="AtuA-like ferredoxin-fold" evidence="1">
    <location>
        <begin position="16"/>
        <end position="114"/>
    </location>
</feature>
<comment type="caution">
    <text evidence="2">The sequence shown here is derived from an EMBL/GenBank/DDBJ whole genome shotgun (WGS) entry which is preliminary data.</text>
</comment>
<gene>
    <name evidence="2" type="ORF">JYK14_19570</name>
</gene>
<dbReference type="PANTHER" id="PTHR47708">
    <property type="match status" value="1"/>
</dbReference>
<organism evidence="2 3">
    <name type="scientific">Siccirubricoccus soli</name>
    <dbReference type="NCBI Taxonomy" id="2899147"/>
    <lineage>
        <taxon>Bacteria</taxon>
        <taxon>Pseudomonadati</taxon>
        <taxon>Pseudomonadota</taxon>
        <taxon>Alphaproteobacteria</taxon>
        <taxon>Acetobacterales</taxon>
        <taxon>Roseomonadaceae</taxon>
        <taxon>Siccirubricoccus</taxon>
    </lineage>
</organism>
<keyword evidence="3" id="KW-1185">Reference proteome</keyword>
<protein>
    <recommendedName>
        <fullName evidence="1">AtuA-like ferredoxin-fold domain-containing protein</fullName>
    </recommendedName>
</protein>
<name>A0ABT1D8R8_9PROT</name>
<evidence type="ECO:0000259" key="1">
    <source>
        <dbReference type="Pfam" id="PF23544"/>
    </source>
</evidence>
<dbReference type="InterPro" id="IPR056362">
    <property type="entry name" value="AtuA-like_ferredoxin_dom"/>
</dbReference>
<dbReference type="EMBL" id="JAFIRR010000125">
    <property type="protein sequence ID" value="MCO6418348.1"/>
    <property type="molecule type" value="Genomic_DNA"/>
</dbReference>
<dbReference type="Pfam" id="PF23544">
    <property type="entry name" value="AtuA_ferredoxin"/>
    <property type="match status" value="1"/>
</dbReference>
<evidence type="ECO:0000313" key="3">
    <source>
        <dbReference type="Proteomes" id="UP001523392"/>
    </source>
</evidence>
<dbReference type="RefSeq" id="WP_252954974.1">
    <property type="nucleotide sequence ID" value="NZ_JAFIRR010000125.1"/>
</dbReference>
<reference evidence="2 3" key="1">
    <citation type="submission" date="2021-12" db="EMBL/GenBank/DDBJ databases">
        <title>Siccirubricoccus leaddurans sp. nov., a high concentration Zn2+ tolerance bacterium.</title>
        <authorList>
            <person name="Cao Y."/>
        </authorList>
    </citation>
    <scope>NUCLEOTIDE SEQUENCE [LARGE SCALE GENOMIC DNA]</scope>
    <source>
        <strain evidence="2 3">KC 17139</strain>
    </source>
</reference>
<dbReference type="Proteomes" id="UP001523392">
    <property type="component" value="Unassembled WGS sequence"/>
</dbReference>
<sequence length="123" mass="13432">MSASDRPSQTMEMAEVALHAVAHARAGDKGNRSNISLIPYDPALYPLLAEQVTEERVLALFRHRGATRCTRYDLPKLAAFNFVIDDVLEGGVNGSLNLDGHGKTQSFRLLSLTVTVPRDALRG</sequence>
<proteinExistence type="predicted"/>
<evidence type="ECO:0000313" key="2">
    <source>
        <dbReference type="EMBL" id="MCO6418348.1"/>
    </source>
</evidence>
<dbReference type="PANTHER" id="PTHR47708:SF2">
    <property type="entry name" value="SI:CH73-132F6.5"/>
    <property type="match status" value="1"/>
</dbReference>
<accession>A0ABT1D8R8</accession>